<sequence>MASTTQSGMANLPMEQSMLHFAELVKEKLPALHDLIKDDMHTNVDHEHFFTKIVGIFKESHPEVYDQVLEKRPKHHQDAINKFFDGRISADEASDILEAADTQDEPVATDNKIKHPVAPNCLVHKTFSSHPEFPVYTRVKHIKHDVDIEFENWGKTINQTPAITFYPENVEDVKAIVSYSVKTGRGVRVSGYRHSWAPLFGRNEQQNNGNVMIAMLSDVTTNFLPNFTSLSTPLFQDEINPLKSIDKVDPAHVNGVALADGKQYIRVGAATTNERFRRWCLTEGQVTLPMNIIEVEITMGGANAPICHGAGLQHATLSDLVRAIEYVDVNGEWQKVDMSTPDLLKAAAGCFGLLGVVTHITYECDPIATAVMRPIKMDVIRAIPPPPEMKYSDIPEALRPDKPLTEEEMAEEMAEAQQEFERRANSDYYAEWFWFPYSNKVWVNTWSIDKDTITDVVEYPVSKKVSKQVFSTIALNIAQIVFKDGLELLPEMQTAAISYLAMKNLPEVAADGKPIRTLIPNALHFQRGVTNIRVRDLEVEFPLQAKPGTTEERDYTNVQRAWWQAILACYAKKDKCPQRMPLEMRIMGSSEVTMAPQRGHKLGTCSIEILTLHAAAKIWKPYAQEVLDQWMSLKDADGKQLMIKPHWAKEWNELEVRGKPWPEILKTESYAEQIPEFKSLLAAIGKKHGWTLEDIQRTFSNDLFDYLFFDDIVAASPHPTILTRQATMRGGKANYFKQLIEAELIVFRRLFTSLRPKFL</sequence>
<dbReference type="InterPro" id="IPR007173">
    <property type="entry name" value="ALO_C"/>
</dbReference>
<dbReference type="InterPro" id="IPR036318">
    <property type="entry name" value="FAD-bd_PCMH-like_sf"/>
</dbReference>
<keyword evidence="1" id="KW-0560">Oxidoreductase</keyword>
<dbReference type="GO" id="GO:0071949">
    <property type="term" value="F:FAD binding"/>
    <property type="evidence" value="ECO:0007669"/>
    <property type="project" value="InterPro"/>
</dbReference>
<dbReference type="EMBL" id="CAJPDQ010000001">
    <property type="protein sequence ID" value="CAF9903609.1"/>
    <property type="molecule type" value="Genomic_DNA"/>
</dbReference>
<dbReference type="GO" id="GO:0016020">
    <property type="term" value="C:membrane"/>
    <property type="evidence" value="ECO:0007669"/>
    <property type="project" value="InterPro"/>
</dbReference>
<gene>
    <name evidence="3" type="ORF">GOMPHAMPRED_000427</name>
</gene>
<dbReference type="InterPro" id="IPR016170">
    <property type="entry name" value="Cytok_DH_C_sf"/>
</dbReference>
<comment type="caution">
    <text evidence="3">The sequence shown here is derived from an EMBL/GenBank/DDBJ whole genome shotgun (WGS) entry which is preliminary data.</text>
</comment>
<dbReference type="Proteomes" id="UP000664169">
    <property type="component" value="Unassembled WGS sequence"/>
</dbReference>
<dbReference type="PANTHER" id="PTHR43762">
    <property type="entry name" value="L-GULONOLACTONE OXIDASE"/>
    <property type="match status" value="1"/>
</dbReference>
<proteinExistence type="predicted"/>
<reference evidence="3" key="1">
    <citation type="submission" date="2021-03" db="EMBL/GenBank/DDBJ databases">
        <authorList>
            <person name="Tagirdzhanova G."/>
        </authorList>
    </citation>
    <scope>NUCLEOTIDE SEQUENCE</scope>
</reference>
<evidence type="ECO:0000313" key="3">
    <source>
        <dbReference type="EMBL" id="CAF9903609.1"/>
    </source>
</evidence>
<organism evidence="3 4">
    <name type="scientific">Gomphillus americanus</name>
    <dbReference type="NCBI Taxonomy" id="1940652"/>
    <lineage>
        <taxon>Eukaryota</taxon>
        <taxon>Fungi</taxon>
        <taxon>Dikarya</taxon>
        <taxon>Ascomycota</taxon>
        <taxon>Pezizomycotina</taxon>
        <taxon>Lecanoromycetes</taxon>
        <taxon>OSLEUM clade</taxon>
        <taxon>Ostropomycetidae</taxon>
        <taxon>Ostropales</taxon>
        <taxon>Graphidaceae</taxon>
        <taxon>Gomphilloideae</taxon>
        <taxon>Gomphillus</taxon>
    </lineage>
</organism>
<name>A0A8H3I7T5_9LECA</name>
<evidence type="ECO:0000313" key="4">
    <source>
        <dbReference type="Proteomes" id="UP000664169"/>
    </source>
</evidence>
<dbReference type="Gene3D" id="3.30.465.10">
    <property type="match status" value="1"/>
</dbReference>
<evidence type="ECO:0000259" key="2">
    <source>
        <dbReference type="PROSITE" id="PS51387"/>
    </source>
</evidence>
<dbReference type="InterPro" id="IPR016167">
    <property type="entry name" value="FAD-bd_PCMH_sub1"/>
</dbReference>
<dbReference type="PANTHER" id="PTHR43762:SF1">
    <property type="entry name" value="D-ARABINONO-1,4-LACTONE OXIDASE"/>
    <property type="match status" value="1"/>
</dbReference>
<dbReference type="OrthoDB" id="610608at2759"/>
<dbReference type="InterPro" id="IPR016166">
    <property type="entry name" value="FAD-bd_PCMH"/>
</dbReference>
<dbReference type="InterPro" id="IPR010031">
    <property type="entry name" value="FAD_lactone_oxidase-like"/>
</dbReference>
<keyword evidence="4" id="KW-1185">Reference proteome</keyword>
<dbReference type="Gene3D" id="3.30.43.10">
    <property type="entry name" value="Uridine Diphospho-n-acetylenolpyruvylglucosamine Reductase, domain 2"/>
    <property type="match status" value="1"/>
</dbReference>
<dbReference type="Gene3D" id="3.40.462.10">
    <property type="entry name" value="FAD-linked oxidases, C-terminal domain"/>
    <property type="match status" value="1"/>
</dbReference>
<evidence type="ECO:0000256" key="1">
    <source>
        <dbReference type="ARBA" id="ARBA00023002"/>
    </source>
</evidence>
<dbReference type="GO" id="GO:0005739">
    <property type="term" value="C:mitochondrion"/>
    <property type="evidence" value="ECO:0007669"/>
    <property type="project" value="TreeGrafter"/>
</dbReference>
<feature type="domain" description="FAD-binding PCMH-type" evidence="2">
    <location>
        <begin position="157"/>
        <end position="367"/>
    </location>
</feature>
<accession>A0A8H3I7T5</accession>
<dbReference type="InterPro" id="IPR016169">
    <property type="entry name" value="FAD-bd_PCMH_sub2"/>
</dbReference>
<dbReference type="Pfam" id="PF04030">
    <property type="entry name" value="ALO"/>
    <property type="match status" value="1"/>
</dbReference>
<protein>
    <recommendedName>
        <fullName evidence="2">FAD-binding PCMH-type domain-containing protein</fullName>
    </recommendedName>
</protein>
<dbReference type="PROSITE" id="PS51387">
    <property type="entry name" value="FAD_PCMH"/>
    <property type="match status" value="1"/>
</dbReference>
<dbReference type="SUPFAM" id="SSF56176">
    <property type="entry name" value="FAD-binding/transporter-associated domain-like"/>
    <property type="match status" value="2"/>
</dbReference>
<dbReference type="GO" id="GO:0003885">
    <property type="term" value="F:D-arabinono-1,4-lactone oxidase activity"/>
    <property type="evidence" value="ECO:0007669"/>
    <property type="project" value="InterPro"/>
</dbReference>
<dbReference type="AlphaFoldDB" id="A0A8H3I7T5"/>